<dbReference type="Proteomes" id="UP000593567">
    <property type="component" value="Unassembled WGS sequence"/>
</dbReference>
<evidence type="ECO:0000256" key="3">
    <source>
        <dbReference type="ARBA" id="ARBA00023193"/>
    </source>
</evidence>
<evidence type="ECO:0000256" key="2">
    <source>
        <dbReference type="ARBA" id="ARBA00022845"/>
    </source>
</evidence>
<proteinExistence type="inferred from homology"/>
<dbReference type="GO" id="GO:0045947">
    <property type="term" value="P:negative regulation of translational initiation"/>
    <property type="evidence" value="ECO:0007669"/>
    <property type="project" value="InterPro"/>
</dbReference>
<reference evidence="5" key="1">
    <citation type="submission" date="2020-06" db="EMBL/GenBank/DDBJ databases">
        <title>Draft genome of Bugula neritina, a colonial animal packing powerful symbionts and potential medicines.</title>
        <authorList>
            <person name="Rayko M."/>
        </authorList>
    </citation>
    <scope>NUCLEOTIDE SEQUENCE [LARGE SCALE GENOMIC DNA]</scope>
    <source>
        <strain evidence="5">Kwan_BN1</strain>
    </source>
</reference>
<evidence type="ECO:0000313" key="5">
    <source>
        <dbReference type="EMBL" id="KAF6023414.1"/>
    </source>
</evidence>
<feature type="compositionally biased region" description="Polar residues" evidence="4">
    <location>
        <begin position="212"/>
        <end position="234"/>
    </location>
</feature>
<dbReference type="GO" id="GO:0008190">
    <property type="term" value="F:eukaryotic initiation factor 4E binding"/>
    <property type="evidence" value="ECO:0007669"/>
    <property type="project" value="InterPro"/>
</dbReference>
<dbReference type="Gene3D" id="2.60.120.260">
    <property type="entry name" value="Galactose-binding domain-like"/>
    <property type="match status" value="1"/>
</dbReference>
<evidence type="ECO:0008006" key="7">
    <source>
        <dbReference type="Google" id="ProtNLM"/>
    </source>
</evidence>
<dbReference type="SUPFAM" id="SSF49785">
    <property type="entry name" value="Galactose-binding domain-like"/>
    <property type="match status" value="1"/>
</dbReference>
<sequence>MTGLSALSKTAVYTKKGISGQHMMSSAEGHKGRYSLSAVCVLDCLSSEECHGAEYNSLTQQCAHKTCLNPDILPDYNGESFYVYVKNRLQDLLNPLLALGKPAKQSSLHHLAKSVKFRPFNGNDGKYYNEMTPSMSTVHTMAEKRPWWRVDLEEDFCVWRVNILNRVYVSTRIVYERKFLLQCRNSPHSLSPPCNLPTIPGVTEPDEEDTASSKLSSLVEESNAPLSVSPTTKENVAPAEIRSKSCNQYVEPATSIPASPRCAENMLYNLF</sequence>
<keyword evidence="2" id="KW-0810">Translation regulation</keyword>
<keyword evidence="3" id="KW-0652">Protein synthesis inhibitor</keyword>
<keyword evidence="6" id="KW-1185">Reference proteome</keyword>
<organism evidence="5 6">
    <name type="scientific">Bugula neritina</name>
    <name type="common">Brown bryozoan</name>
    <name type="synonym">Sertularia neritina</name>
    <dbReference type="NCBI Taxonomy" id="10212"/>
    <lineage>
        <taxon>Eukaryota</taxon>
        <taxon>Metazoa</taxon>
        <taxon>Spiralia</taxon>
        <taxon>Lophotrochozoa</taxon>
        <taxon>Bryozoa</taxon>
        <taxon>Gymnolaemata</taxon>
        <taxon>Cheilostomatida</taxon>
        <taxon>Flustrina</taxon>
        <taxon>Buguloidea</taxon>
        <taxon>Bugulidae</taxon>
        <taxon>Bugula</taxon>
    </lineage>
</organism>
<feature type="region of interest" description="Disordered" evidence="4">
    <location>
        <begin position="199"/>
        <end position="234"/>
    </location>
</feature>
<evidence type="ECO:0000256" key="4">
    <source>
        <dbReference type="SAM" id="MobiDB-lite"/>
    </source>
</evidence>
<dbReference type="AlphaFoldDB" id="A0A7J7JCM7"/>
<dbReference type="InterPro" id="IPR008979">
    <property type="entry name" value="Galactose-bd-like_sf"/>
</dbReference>
<protein>
    <recommendedName>
        <fullName evidence="7">Fucolectin tachylectin-4 pentraxin-1 domain-containing protein</fullName>
    </recommendedName>
</protein>
<dbReference type="PANTHER" id="PTHR12669">
    <property type="entry name" value="EUKARYOTIC TRANSLATION INITIATION FACTOR 4E-BINDING PROTEIN"/>
    <property type="match status" value="1"/>
</dbReference>
<dbReference type="PANTHER" id="PTHR12669:SF12">
    <property type="entry name" value="EUKARYOTIC TRANSLATION INITIATION FACTOR 4E-BINDING PROTEIN"/>
    <property type="match status" value="1"/>
</dbReference>
<dbReference type="EMBL" id="VXIV02002718">
    <property type="protein sequence ID" value="KAF6023414.1"/>
    <property type="molecule type" value="Genomic_DNA"/>
</dbReference>
<accession>A0A7J7JCM7</accession>
<evidence type="ECO:0000256" key="1">
    <source>
        <dbReference type="ARBA" id="ARBA00005480"/>
    </source>
</evidence>
<name>A0A7J7JCM7_BUGNE</name>
<comment type="similarity">
    <text evidence="1">Belongs to the eIF4E-binding protein family.</text>
</comment>
<dbReference type="InterPro" id="IPR008606">
    <property type="entry name" value="EIF4EBP"/>
</dbReference>
<gene>
    <name evidence="5" type="ORF">EB796_018280</name>
</gene>
<comment type="caution">
    <text evidence="5">The sequence shown here is derived from an EMBL/GenBank/DDBJ whole genome shotgun (WGS) entry which is preliminary data.</text>
</comment>
<dbReference type="Pfam" id="PF05456">
    <property type="entry name" value="eIF_4EBP"/>
    <property type="match status" value="1"/>
</dbReference>
<dbReference type="GO" id="GO:0005737">
    <property type="term" value="C:cytoplasm"/>
    <property type="evidence" value="ECO:0007669"/>
    <property type="project" value="TreeGrafter"/>
</dbReference>
<dbReference type="OrthoDB" id="19729at2759"/>
<evidence type="ECO:0000313" key="6">
    <source>
        <dbReference type="Proteomes" id="UP000593567"/>
    </source>
</evidence>